<dbReference type="PROSITE" id="PS00086">
    <property type="entry name" value="CYTOCHROME_P450"/>
    <property type="match status" value="1"/>
</dbReference>
<reference evidence="9 10" key="1">
    <citation type="submission" date="2024-01" db="EMBL/GenBank/DDBJ databases">
        <title>Complete genome of Cladobotryum mycophilum ATHUM6906.</title>
        <authorList>
            <person name="Christinaki A.C."/>
            <person name="Myridakis A.I."/>
            <person name="Kouvelis V.N."/>
        </authorList>
    </citation>
    <scope>NUCLEOTIDE SEQUENCE [LARGE SCALE GENOMIC DNA]</scope>
    <source>
        <strain evidence="9 10">ATHUM6906</strain>
    </source>
</reference>
<keyword evidence="8" id="KW-0472">Membrane</keyword>
<dbReference type="EMBL" id="JAVFKD010000002">
    <property type="protein sequence ID" value="KAK5996403.1"/>
    <property type="molecule type" value="Genomic_DNA"/>
</dbReference>
<keyword evidence="4 7" id="KW-0479">Metal-binding</keyword>
<keyword evidence="8" id="KW-0812">Transmembrane</keyword>
<feature type="transmembrane region" description="Helical" evidence="8">
    <location>
        <begin position="6"/>
        <end position="24"/>
    </location>
</feature>
<dbReference type="PANTHER" id="PTHR24305:SF166">
    <property type="entry name" value="CYTOCHROME P450 12A4, MITOCHONDRIAL-RELATED"/>
    <property type="match status" value="1"/>
</dbReference>
<evidence type="ECO:0000256" key="7">
    <source>
        <dbReference type="RuleBase" id="RU000461"/>
    </source>
</evidence>
<dbReference type="Proteomes" id="UP001338125">
    <property type="component" value="Unassembled WGS sequence"/>
</dbReference>
<proteinExistence type="inferred from homology"/>
<dbReference type="InterPro" id="IPR017972">
    <property type="entry name" value="Cyt_P450_CS"/>
</dbReference>
<keyword evidence="6 7" id="KW-0503">Monooxygenase</keyword>
<dbReference type="InterPro" id="IPR036396">
    <property type="entry name" value="Cyt_P450_sf"/>
</dbReference>
<comment type="similarity">
    <text evidence="2 7">Belongs to the cytochrome P450 family.</text>
</comment>
<evidence type="ECO:0000256" key="5">
    <source>
        <dbReference type="ARBA" id="ARBA00023004"/>
    </source>
</evidence>
<evidence type="ECO:0000256" key="6">
    <source>
        <dbReference type="ARBA" id="ARBA00023033"/>
    </source>
</evidence>
<dbReference type="InterPro" id="IPR050121">
    <property type="entry name" value="Cytochrome_P450_monoxygenase"/>
</dbReference>
<evidence type="ECO:0000313" key="9">
    <source>
        <dbReference type="EMBL" id="KAK5996403.1"/>
    </source>
</evidence>
<dbReference type="SUPFAM" id="SSF48264">
    <property type="entry name" value="Cytochrome P450"/>
    <property type="match status" value="1"/>
</dbReference>
<sequence>MATDTLLIIGTAVVICALYFYVLYPACFSPLAHIPSPHWSCAVSNFWILRVRNKGTENSTLYDAHCRLGNVIRVAPNTLSINGADAVRTVYQGGTRSPLGILCLTATVPCIFSTIGSKEHSRRKRMITHIYSKSYIQSSEAIKGQIRAIVYGRLLPILYQDASASKSYGTEVESIFMATAMDLVSAYIFGLQNGTNFLQDEPYRTHWLKLYLSRLNHHFWPQELPWFTSLCSRLGLRLYPSAVDGANNELRDWNYRLCGNAHKTLMAGSSDCEKPEDEPIVFKALHSGIEKENKTEGKDSLIYKTSVLHKDEAVASEIFDHLLAGHENAGVALTYLTWHLSQSPSLQEKLREELFTLVTVDASGDDILPDCEALNSLPVLNCMVMETLRVHAPIAGPLPRDTPYPSCNIDGHEIPGGVRVAAFAHALHLDETVFPEAKNWDHTRWIGYESPNERQKEMSRQFWAFGSGGRMCVGSHFALNGQYSPDLIHRDPELTKW</sequence>
<evidence type="ECO:0000313" key="10">
    <source>
        <dbReference type="Proteomes" id="UP001338125"/>
    </source>
</evidence>
<dbReference type="InterPro" id="IPR002403">
    <property type="entry name" value="Cyt_P450_E_grp-IV"/>
</dbReference>
<evidence type="ECO:0000256" key="1">
    <source>
        <dbReference type="ARBA" id="ARBA00001971"/>
    </source>
</evidence>
<evidence type="ECO:0000256" key="2">
    <source>
        <dbReference type="ARBA" id="ARBA00010617"/>
    </source>
</evidence>
<comment type="cofactor">
    <cofactor evidence="1">
        <name>heme</name>
        <dbReference type="ChEBI" id="CHEBI:30413"/>
    </cofactor>
</comment>
<protein>
    <submittedName>
        <fullName evidence="9">Cytochrome P450 monooxygenase otaC-like protein</fullName>
    </submittedName>
</protein>
<organism evidence="9 10">
    <name type="scientific">Cladobotryum mycophilum</name>
    <dbReference type="NCBI Taxonomy" id="491253"/>
    <lineage>
        <taxon>Eukaryota</taxon>
        <taxon>Fungi</taxon>
        <taxon>Dikarya</taxon>
        <taxon>Ascomycota</taxon>
        <taxon>Pezizomycotina</taxon>
        <taxon>Sordariomycetes</taxon>
        <taxon>Hypocreomycetidae</taxon>
        <taxon>Hypocreales</taxon>
        <taxon>Hypocreaceae</taxon>
        <taxon>Cladobotryum</taxon>
    </lineage>
</organism>
<dbReference type="PRINTS" id="PR00465">
    <property type="entry name" value="EP450IV"/>
</dbReference>
<evidence type="ECO:0000256" key="3">
    <source>
        <dbReference type="ARBA" id="ARBA00022617"/>
    </source>
</evidence>
<keyword evidence="3 7" id="KW-0349">Heme</keyword>
<keyword evidence="10" id="KW-1185">Reference proteome</keyword>
<dbReference type="Pfam" id="PF00067">
    <property type="entry name" value="p450"/>
    <property type="match status" value="1"/>
</dbReference>
<accession>A0ABR0SW67</accession>
<comment type="caution">
    <text evidence="9">The sequence shown here is derived from an EMBL/GenBank/DDBJ whole genome shotgun (WGS) entry which is preliminary data.</text>
</comment>
<gene>
    <name evidence="9" type="ORF">PT974_01737</name>
</gene>
<dbReference type="Gene3D" id="1.10.630.10">
    <property type="entry name" value="Cytochrome P450"/>
    <property type="match status" value="1"/>
</dbReference>
<dbReference type="PANTHER" id="PTHR24305">
    <property type="entry name" value="CYTOCHROME P450"/>
    <property type="match status" value="1"/>
</dbReference>
<evidence type="ECO:0000256" key="4">
    <source>
        <dbReference type="ARBA" id="ARBA00022723"/>
    </source>
</evidence>
<name>A0ABR0SW67_9HYPO</name>
<keyword evidence="8" id="KW-1133">Transmembrane helix</keyword>
<keyword evidence="7" id="KW-0560">Oxidoreductase</keyword>
<dbReference type="InterPro" id="IPR001128">
    <property type="entry name" value="Cyt_P450"/>
</dbReference>
<keyword evidence="5 7" id="KW-0408">Iron</keyword>
<evidence type="ECO:0000256" key="8">
    <source>
        <dbReference type="SAM" id="Phobius"/>
    </source>
</evidence>